<gene>
    <name evidence="3" type="ORF">HC138_01840</name>
    <name evidence="4" type="ORF">I6L55_01890</name>
</gene>
<keyword evidence="1" id="KW-0472">Membrane</keyword>
<reference evidence="4 6" key="2">
    <citation type="submission" date="2021-06" db="EMBL/GenBank/DDBJ databases">
        <title>FDA dAtabase for Regulatory Grade micrObial Sequences (FDA-ARGOS): Supporting development and validation of Infectious Disease Dx tests.</title>
        <authorList>
            <person name="Sproer C."/>
            <person name="Gronow S."/>
            <person name="Severitt S."/>
            <person name="Schroder I."/>
            <person name="Tallon L."/>
            <person name="Sadzewicz L."/>
            <person name="Zhao X."/>
            <person name="Boylan J."/>
            <person name="Ott S."/>
            <person name="Bowen H."/>
            <person name="Vavikolanu K."/>
            <person name="Mehta A."/>
            <person name="Aluvathingal J."/>
            <person name="Nadendla S."/>
            <person name="Lowell S."/>
            <person name="Myers T."/>
            <person name="Yan Y."/>
        </authorList>
    </citation>
    <scope>NUCLEOTIDE SEQUENCE [LARGE SCALE GENOMIC DNA]</scope>
    <source>
        <strain evidence="4 6">FDAARGOS 1425</strain>
    </source>
</reference>
<reference evidence="3 5" key="1">
    <citation type="submission" date="2020-03" db="EMBL/GenBank/DDBJ databases">
        <title>Draft genome sequences of bacterial isolates from the female urobiome.</title>
        <authorList>
            <person name="Miller-Ensminger T."/>
            <person name="Wolfe A.J."/>
            <person name="Putonti C."/>
        </authorList>
    </citation>
    <scope>NUCLEOTIDE SEQUENCE [LARGE SCALE GENOMIC DNA]</scope>
    <source>
        <strain evidence="3 5">UMB8490</strain>
    </source>
</reference>
<keyword evidence="1" id="KW-1133">Transmembrane helix</keyword>
<evidence type="ECO:0000313" key="6">
    <source>
        <dbReference type="Proteomes" id="UP000683520"/>
    </source>
</evidence>
<dbReference type="AlphaFoldDB" id="A0AAP7CBK7"/>
<accession>A0AAP7CBK7</accession>
<keyword evidence="1" id="KW-0812">Transmembrane</keyword>
<evidence type="ECO:0000256" key="1">
    <source>
        <dbReference type="SAM" id="Phobius"/>
    </source>
</evidence>
<sequence length="124" mass="12960">MNRIISATVAAALLAGATPTVASAAEFVRKTEETKTVKETCQWKVDEEGGNPVPVTNSKGEQICVTETVSQPGSSNKAKWADESNRPVIIGTVLGILGALVAGVIGMSLLFIESINIQPLPGLR</sequence>
<dbReference type="RefSeq" id="WP_070421315.1">
    <property type="nucleotide sequence ID" value="NZ_CP047198.1"/>
</dbReference>
<organism evidence="3 5">
    <name type="scientific">Corynebacterium coyleae</name>
    <dbReference type="NCBI Taxonomy" id="53374"/>
    <lineage>
        <taxon>Bacteria</taxon>
        <taxon>Bacillati</taxon>
        <taxon>Actinomycetota</taxon>
        <taxon>Actinomycetes</taxon>
        <taxon>Mycobacteriales</taxon>
        <taxon>Corynebacteriaceae</taxon>
        <taxon>Corynebacterium</taxon>
    </lineage>
</organism>
<feature type="chain" id="PRO_5042922517" evidence="2">
    <location>
        <begin position="25"/>
        <end position="124"/>
    </location>
</feature>
<dbReference type="EMBL" id="CP077302">
    <property type="protein sequence ID" value="QXB18886.1"/>
    <property type="molecule type" value="Genomic_DNA"/>
</dbReference>
<protein>
    <submittedName>
        <fullName evidence="3">Uncharacterized protein</fullName>
    </submittedName>
</protein>
<evidence type="ECO:0000313" key="3">
    <source>
        <dbReference type="EMBL" id="NJJ03125.1"/>
    </source>
</evidence>
<evidence type="ECO:0000313" key="4">
    <source>
        <dbReference type="EMBL" id="QXB18886.1"/>
    </source>
</evidence>
<feature type="transmembrane region" description="Helical" evidence="1">
    <location>
        <begin position="88"/>
        <end position="112"/>
    </location>
</feature>
<dbReference type="Proteomes" id="UP000591626">
    <property type="component" value="Unassembled WGS sequence"/>
</dbReference>
<keyword evidence="6" id="KW-1185">Reference proteome</keyword>
<dbReference type="GeneID" id="92748925"/>
<keyword evidence="2" id="KW-0732">Signal</keyword>
<name>A0AAP7CBK7_9CORY</name>
<evidence type="ECO:0000313" key="5">
    <source>
        <dbReference type="Proteomes" id="UP000591626"/>
    </source>
</evidence>
<proteinExistence type="predicted"/>
<feature type="signal peptide" evidence="2">
    <location>
        <begin position="1"/>
        <end position="24"/>
    </location>
</feature>
<dbReference type="Proteomes" id="UP000683520">
    <property type="component" value="Chromosome"/>
</dbReference>
<dbReference type="EMBL" id="JAAUVV010000002">
    <property type="protein sequence ID" value="NJJ03125.1"/>
    <property type="molecule type" value="Genomic_DNA"/>
</dbReference>
<evidence type="ECO:0000256" key="2">
    <source>
        <dbReference type="SAM" id="SignalP"/>
    </source>
</evidence>